<dbReference type="PIRSF" id="PIRSF000193">
    <property type="entry name" value="Pyrrol-5-carb_rd"/>
    <property type="match status" value="1"/>
</dbReference>
<protein>
    <recommendedName>
        <fullName evidence="4 5">Pyrroline-5-carboxylate reductase</fullName>
        <shortName evidence="4">P5C reductase</shortName>
        <shortName evidence="4">P5CR</shortName>
        <ecNumber evidence="4 5">1.5.1.2</ecNumber>
    </recommendedName>
    <alternativeName>
        <fullName evidence="4">PCA reductase</fullName>
    </alternativeName>
</protein>
<evidence type="ECO:0000256" key="4">
    <source>
        <dbReference type="HAMAP-Rule" id="MF_01925"/>
    </source>
</evidence>
<evidence type="ECO:0000259" key="6">
    <source>
        <dbReference type="Pfam" id="PF03807"/>
    </source>
</evidence>
<dbReference type="InterPro" id="IPR036291">
    <property type="entry name" value="NAD(P)-bd_dom_sf"/>
</dbReference>
<comment type="subcellular location">
    <subcellularLocation>
        <location evidence="4">Cytoplasm</location>
    </subcellularLocation>
</comment>
<name>A0ABP9MRK8_9GAMM</name>
<evidence type="ECO:0000313" key="8">
    <source>
        <dbReference type="EMBL" id="GAA5098130.1"/>
    </source>
</evidence>
<reference evidence="9" key="1">
    <citation type="journal article" date="2019" name="Int. J. Syst. Evol. Microbiol.">
        <title>The Global Catalogue of Microorganisms (GCM) 10K type strain sequencing project: providing services to taxonomists for standard genome sequencing and annotation.</title>
        <authorList>
            <consortium name="The Broad Institute Genomics Platform"/>
            <consortium name="The Broad Institute Genome Sequencing Center for Infectious Disease"/>
            <person name="Wu L."/>
            <person name="Ma J."/>
        </authorList>
    </citation>
    <scope>NUCLEOTIDE SEQUENCE [LARGE SCALE GENOMIC DNA]</scope>
    <source>
        <strain evidence="9">JCM 18424</strain>
    </source>
</reference>
<dbReference type="InterPro" id="IPR028939">
    <property type="entry name" value="P5C_Rdtase_cat_N"/>
</dbReference>
<evidence type="ECO:0000313" key="9">
    <source>
        <dbReference type="Proteomes" id="UP001500631"/>
    </source>
</evidence>
<evidence type="ECO:0000256" key="2">
    <source>
        <dbReference type="ARBA" id="ARBA00022857"/>
    </source>
</evidence>
<dbReference type="EMBL" id="BAABKE010000003">
    <property type="protein sequence ID" value="GAA5098130.1"/>
    <property type="molecule type" value="Genomic_DNA"/>
</dbReference>
<evidence type="ECO:0000256" key="1">
    <source>
        <dbReference type="ARBA" id="ARBA00005525"/>
    </source>
</evidence>
<evidence type="ECO:0000256" key="5">
    <source>
        <dbReference type="NCBIfam" id="TIGR00112"/>
    </source>
</evidence>
<comment type="caution">
    <text evidence="8">The sequence shown here is derived from an EMBL/GenBank/DDBJ whole genome shotgun (WGS) entry which is preliminary data.</text>
</comment>
<comment type="catalytic activity">
    <reaction evidence="4">
        <text>L-proline + NAD(+) = (S)-1-pyrroline-5-carboxylate + NADH + 2 H(+)</text>
        <dbReference type="Rhea" id="RHEA:14105"/>
        <dbReference type="ChEBI" id="CHEBI:15378"/>
        <dbReference type="ChEBI" id="CHEBI:17388"/>
        <dbReference type="ChEBI" id="CHEBI:57540"/>
        <dbReference type="ChEBI" id="CHEBI:57945"/>
        <dbReference type="ChEBI" id="CHEBI:60039"/>
        <dbReference type="EC" id="1.5.1.2"/>
    </reaction>
</comment>
<evidence type="ECO:0000259" key="7">
    <source>
        <dbReference type="Pfam" id="PF14748"/>
    </source>
</evidence>
<dbReference type="Pfam" id="PF14748">
    <property type="entry name" value="P5CR_dimer"/>
    <property type="match status" value="1"/>
</dbReference>
<organism evidence="8 9">
    <name type="scientific">Wohlfahrtiimonas larvae</name>
    <dbReference type="NCBI Taxonomy" id="1157986"/>
    <lineage>
        <taxon>Bacteria</taxon>
        <taxon>Pseudomonadati</taxon>
        <taxon>Pseudomonadota</taxon>
        <taxon>Gammaproteobacteria</taxon>
        <taxon>Cardiobacteriales</taxon>
        <taxon>Ignatzschineriaceae</taxon>
        <taxon>Wohlfahrtiimonas</taxon>
    </lineage>
</organism>
<dbReference type="NCBIfam" id="TIGR00112">
    <property type="entry name" value="proC"/>
    <property type="match status" value="1"/>
</dbReference>
<keyword evidence="9" id="KW-1185">Reference proteome</keyword>
<keyword evidence="3 4" id="KW-0560">Oxidoreductase</keyword>
<dbReference type="PANTHER" id="PTHR11645">
    <property type="entry name" value="PYRROLINE-5-CARBOXYLATE REDUCTASE"/>
    <property type="match status" value="1"/>
</dbReference>
<dbReference type="SUPFAM" id="SSF48179">
    <property type="entry name" value="6-phosphogluconate dehydrogenase C-terminal domain-like"/>
    <property type="match status" value="1"/>
</dbReference>
<dbReference type="RefSeq" id="WP_077925163.1">
    <property type="nucleotide sequence ID" value="NZ_BAABKE010000003.1"/>
</dbReference>
<keyword evidence="4" id="KW-0641">Proline biosynthesis</keyword>
<accession>A0ABP9MRK8</accession>
<comment type="catalytic activity">
    <reaction evidence="4">
        <text>L-proline + NADP(+) = (S)-1-pyrroline-5-carboxylate + NADPH + 2 H(+)</text>
        <dbReference type="Rhea" id="RHEA:14109"/>
        <dbReference type="ChEBI" id="CHEBI:15378"/>
        <dbReference type="ChEBI" id="CHEBI:17388"/>
        <dbReference type="ChEBI" id="CHEBI:57783"/>
        <dbReference type="ChEBI" id="CHEBI:58349"/>
        <dbReference type="ChEBI" id="CHEBI:60039"/>
        <dbReference type="EC" id="1.5.1.2"/>
    </reaction>
</comment>
<keyword evidence="2 4" id="KW-0521">NADP</keyword>
<dbReference type="InterPro" id="IPR029036">
    <property type="entry name" value="P5CR_dimer"/>
</dbReference>
<dbReference type="Proteomes" id="UP001500631">
    <property type="component" value="Unassembled WGS sequence"/>
</dbReference>
<feature type="domain" description="Pyrroline-5-carboxylate reductase dimerisation" evidence="7">
    <location>
        <begin position="159"/>
        <end position="261"/>
    </location>
</feature>
<feature type="domain" description="Pyrroline-5-carboxylate reductase catalytic N-terminal" evidence="6">
    <location>
        <begin position="2"/>
        <end position="95"/>
    </location>
</feature>
<dbReference type="InterPro" id="IPR008927">
    <property type="entry name" value="6-PGluconate_DH-like_C_sf"/>
</dbReference>
<dbReference type="PANTHER" id="PTHR11645:SF0">
    <property type="entry name" value="PYRROLINE-5-CARBOXYLATE REDUCTASE 3"/>
    <property type="match status" value="1"/>
</dbReference>
<dbReference type="SUPFAM" id="SSF51735">
    <property type="entry name" value="NAD(P)-binding Rossmann-fold domains"/>
    <property type="match status" value="1"/>
</dbReference>
<keyword evidence="4" id="KW-0028">Amino-acid biosynthesis</keyword>
<comment type="pathway">
    <text evidence="4">Amino-acid biosynthesis; L-proline biosynthesis; L-proline from L-glutamate 5-semialdehyde: step 1/1.</text>
</comment>
<proteinExistence type="inferred from homology"/>
<dbReference type="EC" id="1.5.1.2" evidence="4 5"/>
<keyword evidence="4" id="KW-0963">Cytoplasm</keyword>
<gene>
    <name evidence="4 8" type="primary">proC</name>
    <name evidence="8" type="ORF">GCM10023338_10250</name>
</gene>
<dbReference type="InterPro" id="IPR000304">
    <property type="entry name" value="Pyrroline-COOH_reductase"/>
</dbReference>
<dbReference type="Gene3D" id="1.10.3730.10">
    <property type="entry name" value="ProC C-terminal domain-like"/>
    <property type="match status" value="1"/>
</dbReference>
<dbReference type="Pfam" id="PF03807">
    <property type="entry name" value="F420_oxidored"/>
    <property type="match status" value="1"/>
</dbReference>
<evidence type="ECO:0000256" key="3">
    <source>
        <dbReference type="ARBA" id="ARBA00023002"/>
    </source>
</evidence>
<comment type="similarity">
    <text evidence="1 4">Belongs to the pyrroline-5-carboxylate reductase family.</text>
</comment>
<comment type="function">
    <text evidence="4">Catalyzes the reduction of 1-pyrroline-5-carboxylate (PCA) to L-proline.</text>
</comment>
<sequence>MKIGFIGGGNMAEGIIAGLVQNFLPSSIFVADPSLDRQTVLKDRYEINTFDHHRYFLSEVDFIVLAIKPQGFASFLPEIAPLIQKKQVVISIAAGVTIDVISDLLDESFAIVRAMPNMPAKVGHGVTGLFANAHVSDDQKNVISEIFEGCGMATWVKEEAHINAVIAVAGSSPAYFFYFAQLVGQMGAKLGLNAEVATKMAVQTMLGSAKLADIGDVNLDDLIRSICSPKGTTEQAMISFKESNLDSIVEKAMLATVERSEVLAEELTQQIKGS</sequence>
<dbReference type="HAMAP" id="MF_01925">
    <property type="entry name" value="P5C_reductase"/>
    <property type="match status" value="1"/>
</dbReference>
<dbReference type="Gene3D" id="3.40.50.720">
    <property type="entry name" value="NAD(P)-binding Rossmann-like Domain"/>
    <property type="match status" value="1"/>
</dbReference>